<gene>
    <name evidence="2" type="ORF">R1flu_002165</name>
</gene>
<dbReference type="EMBL" id="JBHFFA010000006">
    <property type="protein sequence ID" value="KAL2621960.1"/>
    <property type="molecule type" value="Genomic_DNA"/>
</dbReference>
<dbReference type="Proteomes" id="UP001605036">
    <property type="component" value="Unassembled WGS sequence"/>
</dbReference>
<protein>
    <submittedName>
        <fullName evidence="2">Uncharacterized protein</fullName>
    </submittedName>
</protein>
<keyword evidence="3" id="KW-1185">Reference proteome</keyword>
<feature type="region of interest" description="Disordered" evidence="1">
    <location>
        <begin position="178"/>
        <end position="215"/>
    </location>
</feature>
<proteinExistence type="predicted"/>
<dbReference type="AlphaFoldDB" id="A0ABD1Y5C4"/>
<evidence type="ECO:0000313" key="2">
    <source>
        <dbReference type="EMBL" id="KAL2621960.1"/>
    </source>
</evidence>
<evidence type="ECO:0000256" key="1">
    <source>
        <dbReference type="SAM" id="MobiDB-lite"/>
    </source>
</evidence>
<name>A0ABD1Y5C4_9MARC</name>
<organism evidence="2 3">
    <name type="scientific">Riccia fluitans</name>
    <dbReference type="NCBI Taxonomy" id="41844"/>
    <lineage>
        <taxon>Eukaryota</taxon>
        <taxon>Viridiplantae</taxon>
        <taxon>Streptophyta</taxon>
        <taxon>Embryophyta</taxon>
        <taxon>Marchantiophyta</taxon>
        <taxon>Marchantiopsida</taxon>
        <taxon>Marchantiidae</taxon>
        <taxon>Marchantiales</taxon>
        <taxon>Ricciaceae</taxon>
        <taxon>Riccia</taxon>
    </lineage>
</organism>
<accession>A0ABD1Y5C4</accession>
<sequence length="230" mass="25781">MCTKPLVVYVDCRFDSSRSGYHGTLPIINVEDDRVIDMVTLTRKQVRSSWKIKTAALEQALTLLEAKGLAIAEEKRRSPNDSTVECAETIAHVAVFSVAQLKEYYRDNGLQHTGSTLQLVQLMSVHLKLPEAGANTEIQRQRPLKYPELAAHDLAYKLKSWIYTCAKNAAVSYGLEREHMKGSPGYLPPSVKRHRSQTQSEDQQGSGGQDFSLEDGISESSLHLETYLWT</sequence>
<evidence type="ECO:0000313" key="3">
    <source>
        <dbReference type="Proteomes" id="UP001605036"/>
    </source>
</evidence>
<comment type="caution">
    <text evidence="2">The sequence shown here is derived from an EMBL/GenBank/DDBJ whole genome shotgun (WGS) entry which is preliminary data.</text>
</comment>
<reference evidence="2 3" key="1">
    <citation type="submission" date="2024-09" db="EMBL/GenBank/DDBJ databases">
        <title>Chromosome-scale assembly of Riccia fluitans.</title>
        <authorList>
            <person name="Paukszto L."/>
            <person name="Sawicki J."/>
            <person name="Karawczyk K."/>
            <person name="Piernik-Szablinska J."/>
            <person name="Szczecinska M."/>
            <person name="Mazdziarz M."/>
        </authorList>
    </citation>
    <scope>NUCLEOTIDE SEQUENCE [LARGE SCALE GENOMIC DNA]</scope>
    <source>
        <strain evidence="2">Rf_01</strain>
        <tissue evidence="2">Aerial parts of the thallus</tissue>
    </source>
</reference>